<proteinExistence type="predicted"/>
<feature type="domain" description="HTH luxR-type" evidence="3">
    <location>
        <begin position="849"/>
        <end position="914"/>
    </location>
</feature>
<dbReference type="GO" id="GO:0003677">
    <property type="term" value="F:DNA binding"/>
    <property type="evidence" value="ECO:0007669"/>
    <property type="project" value="InterPro"/>
</dbReference>
<dbReference type="InterPro" id="IPR000792">
    <property type="entry name" value="Tscrpt_reg_LuxR_C"/>
</dbReference>
<reference evidence="4 5" key="1">
    <citation type="submission" date="2019-06" db="EMBL/GenBank/DDBJ databases">
        <title>Sequencing the genomes of 1000 actinobacteria strains.</title>
        <authorList>
            <person name="Klenk H.-P."/>
        </authorList>
    </citation>
    <scope>NUCLEOTIDE SEQUENCE [LARGE SCALE GENOMIC DNA]</scope>
    <source>
        <strain evidence="4 5">DSM 43866</strain>
    </source>
</reference>
<dbReference type="InterPro" id="IPR027417">
    <property type="entry name" value="P-loop_NTPase"/>
</dbReference>
<evidence type="ECO:0000259" key="3">
    <source>
        <dbReference type="PROSITE" id="PS50043"/>
    </source>
</evidence>
<protein>
    <submittedName>
        <fullName evidence="4">Regulatory LuxR family protein</fullName>
    </submittedName>
</protein>
<dbReference type="Gene3D" id="1.10.10.10">
    <property type="entry name" value="Winged helix-like DNA-binding domain superfamily/Winged helix DNA-binding domain"/>
    <property type="match status" value="1"/>
</dbReference>
<accession>A0A561WM18</accession>
<evidence type="ECO:0000256" key="2">
    <source>
        <dbReference type="ARBA" id="ARBA00022840"/>
    </source>
</evidence>
<dbReference type="CDD" id="cd06170">
    <property type="entry name" value="LuxR_C_like"/>
    <property type="match status" value="1"/>
</dbReference>
<name>A0A561WM18_ACTTI</name>
<gene>
    <name evidence="4" type="ORF">FHX34_1021469</name>
</gene>
<dbReference type="EMBL" id="VIWY01000002">
    <property type="protein sequence ID" value="TWG24906.1"/>
    <property type="molecule type" value="Genomic_DNA"/>
</dbReference>
<dbReference type="GO" id="GO:0005524">
    <property type="term" value="F:ATP binding"/>
    <property type="evidence" value="ECO:0007669"/>
    <property type="project" value="UniProtKB-KW"/>
</dbReference>
<dbReference type="GO" id="GO:0005737">
    <property type="term" value="C:cytoplasm"/>
    <property type="evidence" value="ECO:0007669"/>
    <property type="project" value="TreeGrafter"/>
</dbReference>
<dbReference type="SUPFAM" id="SSF48452">
    <property type="entry name" value="TPR-like"/>
    <property type="match status" value="1"/>
</dbReference>
<dbReference type="SMART" id="SM00421">
    <property type="entry name" value="HTH_LUXR"/>
    <property type="match status" value="1"/>
</dbReference>
<dbReference type="InterPro" id="IPR036388">
    <property type="entry name" value="WH-like_DNA-bd_sf"/>
</dbReference>
<dbReference type="PRINTS" id="PR00038">
    <property type="entry name" value="HTHLUXR"/>
</dbReference>
<dbReference type="Gene3D" id="3.40.50.300">
    <property type="entry name" value="P-loop containing nucleotide triphosphate hydrolases"/>
    <property type="match status" value="1"/>
</dbReference>
<dbReference type="Gene3D" id="1.25.40.10">
    <property type="entry name" value="Tetratricopeptide repeat domain"/>
    <property type="match status" value="2"/>
</dbReference>
<dbReference type="InterPro" id="IPR041664">
    <property type="entry name" value="AAA_16"/>
</dbReference>
<dbReference type="AlphaFoldDB" id="A0A561WM18"/>
<evidence type="ECO:0000313" key="5">
    <source>
        <dbReference type="Proteomes" id="UP000320239"/>
    </source>
</evidence>
<dbReference type="PANTHER" id="PTHR16305">
    <property type="entry name" value="TESTICULAR SOLUBLE ADENYLYL CYCLASE"/>
    <property type="match status" value="1"/>
</dbReference>
<dbReference type="PANTHER" id="PTHR16305:SF35">
    <property type="entry name" value="TRANSCRIPTIONAL ACTIVATOR DOMAIN"/>
    <property type="match status" value="1"/>
</dbReference>
<organism evidence="4 5">
    <name type="scientific">Actinoplanes teichomyceticus</name>
    <dbReference type="NCBI Taxonomy" id="1867"/>
    <lineage>
        <taxon>Bacteria</taxon>
        <taxon>Bacillati</taxon>
        <taxon>Actinomycetota</taxon>
        <taxon>Actinomycetes</taxon>
        <taxon>Micromonosporales</taxon>
        <taxon>Micromonosporaceae</taxon>
        <taxon>Actinoplanes</taxon>
    </lineage>
</organism>
<dbReference type="RefSeq" id="WP_239082597.1">
    <property type="nucleotide sequence ID" value="NZ_BOMX01000132.1"/>
</dbReference>
<evidence type="ECO:0000256" key="1">
    <source>
        <dbReference type="ARBA" id="ARBA00022741"/>
    </source>
</evidence>
<dbReference type="SUPFAM" id="SSF46894">
    <property type="entry name" value="C-terminal effector domain of the bipartite response regulators"/>
    <property type="match status" value="1"/>
</dbReference>
<keyword evidence="2" id="KW-0067">ATP-binding</keyword>
<dbReference type="GO" id="GO:0006355">
    <property type="term" value="P:regulation of DNA-templated transcription"/>
    <property type="evidence" value="ECO:0007669"/>
    <property type="project" value="InterPro"/>
</dbReference>
<dbReference type="Proteomes" id="UP000320239">
    <property type="component" value="Unassembled WGS sequence"/>
</dbReference>
<keyword evidence="5" id="KW-1185">Reference proteome</keyword>
<comment type="caution">
    <text evidence="4">The sequence shown here is derived from an EMBL/GenBank/DDBJ whole genome shotgun (WGS) entry which is preliminary data.</text>
</comment>
<evidence type="ECO:0000313" key="4">
    <source>
        <dbReference type="EMBL" id="TWG24906.1"/>
    </source>
</evidence>
<dbReference type="InterPro" id="IPR016032">
    <property type="entry name" value="Sig_transdc_resp-reg_C-effctor"/>
</dbReference>
<dbReference type="Pfam" id="PF00196">
    <property type="entry name" value="GerE"/>
    <property type="match status" value="1"/>
</dbReference>
<dbReference type="InterPro" id="IPR011990">
    <property type="entry name" value="TPR-like_helical_dom_sf"/>
</dbReference>
<sequence length="926" mass="97923">MSRLPRDAPTLHGRAALLAEIDARLAAGGGVALHGPPGIGKTALLDAAADQATARGELVLRLRPARSERTLAYAAVADLLRQVPPHAEAALAPTARNALAALRQGRPPRTGVPALARRLALPALLAHCSRSGPVLLVLDDVQWLDAESAALIAFAMRRRPGPRVRTLAAERRPAPAAHPRAARLCPSPVTVLAVPPLAPDDLTAMLEARGLPCRTASGLHRASGGNPFLALALGSTGADGPAWRPAPLPEIARELARERLSCLSAEVNATLLVAALATDPTVTLLLRAGRDDADRELRLAAAAGVVEVVGEAIRFTPPLIGQVLVDETPAPQRTRTHAALSAAALDPVEALRHRALRSARPDAAVARRLAAVAGQCVARGAERTAAELYLLAADRCPHQLAVERLDWLVTAARTALTGGAPALAGRAAEAVIAADAPAGHRVRARVVLIDLAGQALGEMGETFAAALAEAGDDPALLAPVRLRLTWQAMITGDPDRAAFEARGTADIARRAGDTTSEAMALSSLAQIQRMRGEPEWRDSLARALTLPASPAPDWLHYGPHYMAARFALIDDRLDEARSELLRLLAVAEHDRIGEARVEVLRSLSEVATRAGRCREALRYAHRAVQAAQEAGLSPGPTWYTAAVAELAGGSLPAAAGFARRGIRASEQEGDNLYLRRNLHALGQAGLRSGDTRAGVAALRRLRDLEAEAGSSDPMIVRWHADLAAGLAALGEHVEAWETLARARRAAERLGSTPALAGYLDRATAIVHSESGHADSAVELSTAAARLFEQLRQPVEQGHALLVAGGAERRRRRYAAARLLIGAALTTFLSVDARPWAEETERALARTEGGFVPEQGLTSTELRIAGMVRDGASNREIANRLYLSVKTVEATLTRVYRKLGVRSRTQLSSRLQTAEIGAPVFEITSPS</sequence>
<dbReference type="Pfam" id="PF13191">
    <property type="entry name" value="AAA_16"/>
    <property type="match status" value="1"/>
</dbReference>
<keyword evidence="1" id="KW-0547">Nucleotide-binding</keyword>
<dbReference type="PROSITE" id="PS50043">
    <property type="entry name" value="HTH_LUXR_2"/>
    <property type="match status" value="1"/>
</dbReference>
<dbReference type="SUPFAM" id="SSF52540">
    <property type="entry name" value="P-loop containing nucleoside triphosphate hydrolases"/>
    <property type="match status" value="1"/>
</dbReference>
<dbReference type="GO" id="GO:0004016">
    <property type="term" value="F:adenylate cyclase activity"/>
    <property type="evidence" value="ECO:0007669"/>
    <property type="project" value="TreeGrafter"/>
</dbReference>